<dbReference type="EMBL" id="CP043538">
    <property type="protein sequence ID" value="QGY03189.1"/>
    <property type="molecule type" value="Genomic_DNA"/>
</dbReference>
<dbReference type="AlphaFoldDB" id="A0A6B9FMR9"/>
<dbReference type="Proteomes" id="UP000012488">
    <property type="component" value="Chromosome"/>
</dbReference>
<reference evidence="1 2" key="1">
    <citation type="journal article" date="2012" name="Genet. Mol. Biol.">
        <title>Analysis of 16S rRNA and mxaF genes revealing insights into Methylobacterium niche-specific plant association.</title>
        <authorList>
            <person name="Dourado M.N."/>
            <person name="Andreote F.D."/>
            <person name="Dini-Andreote F."/>
            <person name="Conti R."/>
            <person name="Araujo J.M."/>
            <person name="Araujo W.L."/>
        </authorList>
    </citation>
    <scope>NUCLEOTIDE SEQUENCE [LARGE SCALE GENOMIC DNA]</scope>
    <source>
        <strain evidence="1 2">SR1.6/6</strain>
    </source>
</reference>
<organism evidence="1 2">
    <name type="scientific">Methylobacterium mesophilicum SR1.6/6</name>
    <dbReference type="NCBI Taxonomy" id="908290"/>
    <lineage>
        <taxon>Bacteria</taxon>
        <taxon>Pseudomonadati</taxon>
        <taxon>Pseudomonadota</taxon>
        <taxon>Alphaproteobacteria</taxon>
        <taxon>Hyphomicrobiales</taxon>
        <taxon>Methylobacteriaceae</taxon>
        <taxon>Methylobacterium</taxon>
    </lineage>
</organism>
<proteinExistence type="predicted"/>
<gene>
    <name evidence="1" type="ORF">MMSR116_15830</name>
</gene>
<evidence type="ECO:0000313" key="1">
    <source>
        <dbReference type="EMBL" id="QGY03189.1"/>
    </source>
</evidence>
<dbReference type="KEGG" id="mmes:MMSR116_15830"/>
<protein>
    <submittedName>
        <fullName evidence="1">Uncharacterized protein</fullName>
    </submittedName>
</protein>
<name>A0A6B9FMR9_9HYPH</name>
<sequence>MMRFLARLMRALMGAVTFPLRVLGIGGGVTAADVARSALAEAGPAAAPRELTLGQLLRLHAWDRVEGYDRNRPARPPLPADAAAWLSRQSKEAVVKIANLKPAELEARFRAETAAAAAGPAGPDADIEAAGLAMLRKLRPVRRSEDDETFAAFARLA</sequence>
<accession>A0A6B9FMR9</accession>
<evidence type="ECO:0000313" key="2">
    <source>
        <dbReference type="Proteomes" id="UP000012488"/>
    </source>
</evidence>
<reference evidence="1 2" key="2">
    <citation type="journal article" date="2013" name="Genome Announc.">
        <title>Draft Genome Sequence of Methylobacterium mesophilicum Strain SR1.6/6, Isolated from Citrus sinensis.</title>
        <authorList>
            <person name="Marinho Almeida D."/>
            <person name="Dini-Andreote F."/>
            <person name="Camargo Neves A.A."/>
            <person name="Juca Ramos R.T."/>
            <person name="Andreote F.D."/>
            <person name="Carneiro A.R."/>
            <person name="Oliveira de Souza Lima A."/>
            <person name="Caracciolo Gomes de Sa P.H."/>
            <person name="Ribeiro Barbosa M.S."/>
            <person name="Araujo W.L."/>
            <person name="Silva A."/>
        </authorList>
    </citation>
    <scope>NUCLEOTIDE SEQUENCE [LARGE SCALE GENOMIC DNA]</scope>
    <source>
        <strain evidence="1 2">SR1.6/6</strain>
    </source>
</reference>